<accession>A0A3P6SS75</accession>
<evidence type="ECO:0000313" key="1">
    <source>
        <dbReference type="EMBL" id="VDK70525.1"/>
    </source>
</evidence>
<gene>
    <name evidence="1" type="ORF">DILT_LOCUS2254</name>
</gene>
<sequence>MVVLVKRLAALEDGPAVADFFLPAGELVAIQSNLSRFLELACVRYGLCTTSEAEILNSTSLQLRLTEASLFNFLCRLLLLGAASCADECVDCLPSLCKHLMTHIAKSTDEGILRPLKLEQKNLLSQLICSDSPAGKKLQNFFFEILQDEESSNLAPVALEVLQRSACENESVLKQLLEFLFSRLSNGRFNIQEVAELAATLVFITRTLRDKTPTRLVTVLGFLAEQSTILFLLTDSLHADLSTATETDRVKKAANCIANLSSAFRFLVAGLPNKSQTAILESFKLVGPSAQAPSNDLMRLLLAAVISALRSDVFMERSEELLQFTFCTIQWALKQAPITSAALLDLISSQLSIDFACILNKSPNARMSSFPSLFGFTTLPSPFCNGMRADNDNSA</sequence>
<dbReference type="AlphaFoldDB" id="A0A3P6SS75"/>
<proteinExistence type="predicted"/>
<organism evidence="1 2">
    <name type="scientific">Dibothriocephalus latus</name>
    <name type="common">Fish tapeworm</name>
    <name type="synonym">Diphyllobothrium latum</name>
    <dbReference type="NCBI Taxonomy" id="60516"/>
    <lineage>
        <taxon>Eukaryota</taxon>
        <taxon>Metazoa</taxon>
        <taxon>Spiralia</taxon>
        <taxon>Lophotrochozoa</taxon>
        <taxon>Platyhelminthes</taxon>
        <taxon>Cestoda</taxon>
        <taxon>Eucestoda</taxon>
        <taxon>Diphyllobothriidea</taxon>
        <taxon>Diphyllobothriidae</taxon>
        <taxon>Dibothriocephalus</taxon>
    </lineage>
</organism>
<keyword evidence="2" id="KW-1185">Reference proteome</keyword>
<name>A0A3P6SS75_DIBLA</name>
<dbReference type="Proteomes" id="UP000281553">
    <property type="component" value="Unassembled WGS sequence"/>
</dbReference>
<evidence type="ECO:0000313" key="2">
    <source>
        <dbReference type="Proteomes" id="UP000281553"/>
    </source>
</evidence>
<dbReference type="EMBL" id="UYRU01041857">
    <property type="protein sequence ID" value="VDK70525.1"/>
    <property type="molecule type" value="Genomic_DNA"/>
</dbReference>
<protein>
    <submittedName>
        <fullName evidence="1">Uncharacterized protein</fullName>
    </submittedName>
</protein>
<dbReference type="OrthoDB" id="342900at2759"/>
<reference evidence="1 2" key="1">
    <citation type="submission" date="2018-11" db="EMBL/GenBank/DDBJ databases">
        <authorList>
            <consortium name="Pathogen Informatics"/>
        </authorList>
    </citation>
    <scope>NUCLEOTIDE SEQUENCE [LARGE SCALE GENOMIC DNA]</scope>
</reference>